<dbReference type="PANTHER" id="PTHR21054">
    <property type="entry name" value="ZINC METALLOPROTEINASE-RELATED"/>
    <property type="match status" value="1"/>
</dbReference>
<name>A0A4U0WM90_9PEZI</name>
<dbReference type="Pfam" id="PF12044">
    <property type="entry name" value="Metallopep"/>
    <property type="match status" value="1"/>
</dbReference>
<accession>A0A4U0WM90</accession>
<feature type="compositionally biased region" description="Polar residues" evidence="1">
    <location>
        <begin position="76"/>
        <end position="86"/>
    </location>
</feature>
<dbReference type="InterPro" id="IPR001810">
    <property type="entry name" value="F-box_dom"/>
</dbReference>
<gene>
    <name evidence="4" type="ORF">B0A55_12237</name>
</gene>
<evidence type="ECO:0000259" key="3">
    <source>
        <dbReference type="PROSITE" id="PS51752"/>
    </source>
</evidence>
<feature type="region of interest" description="Disordered" evidence="1">
    <location>
        <begin position="1"/>
        <end position="133"/>
    </location>
</feature>
<proteinExistence type="predicted"/>
<dbReference type="Pfam" id="PF01419">
    <property type="entry name" value="Jacalin"/>
    <property type="match status" value="1"/>
</dbReference>
<dbReference type="InterPro" id="IPR001229">
    <property type="entry name" value="Jacalin-like_lectin_dom"/>
</dbReference>
<comment type="caution">
    <text evidence="4">The sequence shown here is derived from an EMBL/GenBank/DDBJ whole genome shotgun (WGS) entry which is preliminary data.</text>
</comment>
<dbReference type="InterPro" id="IPR021917">
    <property type="entry name" value="Unchr_Zn-peptidase-like"/>
</dbReference>
<feature type="compositionally biased region" description="Polar residues" evidence="1">
    <location>
        <begin position="98"/>
        <end position="125"/>
    </location>
</feature>
<evidence type="ECO:0000313" key="4">
    <source>
        <dbReference type="EMBL" id="TKA64314.1"/>
    </source>
</evidence>
<sequence length="1260" mass="140550">MPSFLKDLSIRRRSKHSVKTAETSTSSGNTSGTEATSDDPPPNKSTSTLSSFFDRQSPPTTLSSQKSRSSSHLPRFNSNGNGNKTPPSVPIGSRPRLPSSQSNRYSLVGIPSQSNESVPRQTPATSPLAPRVTSVSDGSWVHQKVLLISGECADLQRPIDGSMTVCHHQETFPPTQWPVCDSHFKALVYLQPGPNRLRLDFTSPKLSSPNGQMQVHSSWININFLPLISSPPLQLCILIAKDSPETFDAVPERIKKEGNGLETAIRKFRMAAYLWQAFTAEQMYRNGFGRRCYRYEEEWQPGSLSWRDVESGHMRNEAKIHVIRLKQTLKEVRDLDLAQQYEPAKKKGDLFSIASDAVRAYFGPRPGQRQYVSCMFLDAHWDKKVGTVRAHAALGGGDDTIKLAIFGSHCLQSYPSHMEEVVPAFTDCTRTDTDYVANDCNEGGSNWEAANIGIGAHLHETGHLLGCPHQESGVMLRDYVRLNRTFTCRESYSTRTKQQGLRPCEPKDECAWHRLDTLRFRFHPCFQLPADQPMSPDPSLQVWTVGNGTVLITAATGVAWIELFPEGDDECHHWIEYIEQNNPTGAPRQITLTEQTVREKLPEGKRKRKLKMKVFSCGGGEHEVDDFSRLASKEGKVKLPDGRPGFRSSKLGFSQMEGSQPTQVILGSCQKPGRLLLSVRVYHGQSLDGMEFFYEDGGSDLFGKRGGSPGGSDFVLDTRRGEMVLGFYLRAGVWVDGVQILTSTGRRSAVFGNATGGSGHTLIPPRGYSIAGVYGSSGPPSSVIMLSVLDLPRELYLMVCTYLQPTDLTHLAGASRDHYLAAQEPLYTNITITSYGRFVKLVDTLRRVPVVSNISPQQRLRWFKLTDAQLRERDIKHLNIILDSREDGYRITGAALSNCVGAVARKCYNVKIHLTLHGAWPKWISQLEKFGLPNVTKLTLFLGQAELEPGGTWRSSDKSPLWDLVFCGSSFSDLKVVYINTSIDGPKDLSGSLRDSVLAAEAIHGSHAWTKPQEAPSTTVVPFYGLRRIEQIVLAHTPHLTVDIMESLFGSDIIPHYLTKLEIVDCRSLHPVKHLNAIAILLQRALQLVKHLKLHLCKLPHFDHGDSFLDTQYAARIDEHPEEHPCNIVRELGTRIQHLDLALPFACSNIFPPAPRTSQGLHDPPDYPTIAQYPIETLPARLTAEGYKYRRLICWHGVCRGAHKWHDMRETASSSQQESVSWDILSPRHAGSWHVGGCLPVIYKADDELKRPFTEEEMLV</sequence>
<evidence type="ECO:0000256" key="1">
    <source>
        <dbReference type="SAM" id="MobiDB-lite"/>
    </source>
</evidence>
<keyword evidence="5" id="KW-1185">Reference proteome</keyword>
<dbReference type="GO" id="GO:0005737">
    <property type="term" value="C:cytoplasm"/>
    <property type="evidence" value="ECO:0007669"/>
    <property type="project" value="TreeGrafter"/>
</dbReference>
<evidence type="ECO:0000313" key="5">
    <source>
        <dbReference type="Proteomes" id="UP000309340"/>
    </source>
</evidence>
<feature type="compositionally biased region" description="Polar residues" evidence="1">
    <location>
        <begin position="44"/>
        <end position="62"/>
    </location>
</feature>
<dbReference type="InterPro" id="IPR036404">
    <property type="entry name" value="Jacalin-like_lectin_dom_sf"/>
</dbReference>
<evidence type="ECO:0000259" key="2">
    <source>
        <dbReference type="PROSITE" id="PS50181"/>
    </source>
</evidence>
<feature type="compositionally biased region" description="Low complexity" evidence="1">
    <location>
        <begin position="20"/>
        <end position="35"/>
    </location>
</feature>
<dbReference type="Gene3D" id="2.100.10.30">
    <property type="entry name" value="Jacalin-like lectin domain"/>
    <property type="match status" value="1"/>
</dbReference>
<dbReference type="SUPFAM" id="SSF51101">
    <property type="entry name" value="Mannose-binding lectins"/>
    <property type="match status" value="1"/>
</dbReference>
<organism evidence="4 5">
    <name type="scientific">Friedmanniomyces simplex</name>
    <dbReference type="NCBI Taxonomy" id="329884"/>
    <lineage>
        <taxon>Eukaryota</taxon>
        <taxon>Fungi</taxon>
        <taxon>Dikarya</taxon>
        <taxon>Ascomycota</taxon>
        <taxon>Pezizomycotina</taxon>
        <taxon>Dothideomycetes</taxon>
        <taxon>Dothideomycetidae</taxon>
        <taxon>Mycosphaerellales</taxon>
        <taxon>Teratosphaeriaceae</taxon>
        <taxon>Friedmanniomyces</taxon>
    </lineage>
</organism>
<dbReference type="PROSITE" id="PS50181">
    <property type="entry name" value="FBOX"/>
    <property type="match status" value="1"/>
</dbReference>
<dbReference type="EMBL" id="NAJQ01000847">
    <property type="protein sequence ID" value="TKA64314.1"/>
    <property type="molecule type" value="Genomic_DNA"/>
</dbReference>
<reference evidence="4 5" key="1">
    <citation type="submission" date="2017-03" db="EMBL/GenBank/DDBJ databases">
        <title>Genomes of endolithic fungi from Antarctica.</title>
        <authorList>
            <person name="Coleine C."/>
            <person name="Masonjones S."/>
            <person name="Stajich J.E."/>
        </authorList>
    </citation>
    <scope>NUCLEOTIDE SEQUENCE [LARGE SCALE GENOMIC DNA]</scope>
    <source>
        <strain evidence="4 5">CCFEE 5184</strain>
    </source>
</reference>
<feature type="domain" description="Jacalin-type lectin" evidence="3">
    <location>
        <begin position="648"/>
        <end position="792"/>
    </location>
</feature>
<dbReference type="PROSITE" id="PS51752">
    <property type="entry name" value="JACALIN_LECTIN"/>
    <property type="match status" value="1"/>
</dbReference>
<feature type="domain" description="F-box" evidence="2">
    <location>
        <begin position="785"/>
        <end position="830"/>
    </location>
</feature>
<dbReference type="Proteomes" id="UP000309340">
    <property type="component" value="Unassembled WGS sequence"/>
</dbReference>
<dbReference type="OrthoDB" id="74460at2759"/>
<dbReference type="PANTHER" id="PTHR21054:SF2">
    <property type="entry name" value="MIP04191P"/>
    <property type="match status" value="1"/>
</dbReference>
<dbReference type="InterPro" id="IPR053002">
    <property type="entry name" value="Metalloproteinase_M10B"/>
</dbReference>
<evidence type="ECO:0008006" key="6">
    <source>
        <dbReference type="Google" id="ProtNLM"/>
    </source>
</evidence>
<dbReference type="AlphaFoldDB" id="A0A4U0WM90"/>
<protein>
    <recommendedName>
        <fullName evidence="6">Jacalin-type lectin domain-containing protein</fullName>
    </recommendedName>
</protein>